<evidence type="ECO:0000256" key="1">
    <source>
        <dbReference type="ARBA" id="ARBA00004123"/>
    </source>
</evidence>
<evidence type="ECO:0000256" key="7">
    <source>
        <dbReference type="PROSITE-ProRule" id="PRU00042"/>
    </source>
</evidence>
<dbReference type="SUPFAM" id="SSF57667">
    <property type="entry name" value="beta-beta-alpha zinc fingers"/>
    <property type="match status" value="1"/>
</dbReference>
<accession>A0A0R3TR36</accession>
<organism evidence="11">
    <name type="scientific">Rodentolepis nana</name>
    <name type="common">Dwarf tapeworm</name>
    <name type="synonym">Hymenolepis nana</name>
    <dbReference type="NCBI Taxonomy" id="102285"/>
    <lineage>
        <taxon>Eukaryota</taxon>
        <taxon>Metazoa</taxon>
        <taxon>Spiralia</taxon>
        <taxon>Lophotrochozoa</taxon>
        <taxon>Platyhelminthes</taxon>
        <taxon>Cestoda</taxon>
        <taxon>Eucestoda</taxon>
        <taxon>Cyclophyllidea</taxon>
        <taxon>Hymenolepididae</taxon>
        <taxon>Rodentolepis</taxon>
    </lineage>
</organism>
<dbReference type="GO" id="GO:0000978">
    <property type="term" value="F:RNA polymerase II cis-regulatory region sequence-specific DNA binding"/>
    <property type="evidence" value="ECO:0007669"/>
    <property type="project" value="TreeGrafter"/>
</dbReference>
<dbReference type="PANTHER" id="PTHR24388:SF54">
    <property type="entry name" value="PROTEIN ESCARGOT"/>
    <property type="match status" value="1"/>
</dbReference>
<dbReference type="GO" id="GO:0008270">
    <property type="term" value="F:zinc ion binding"/>
    <property type="evidence" value="ECO:0007669"/>
    <property type="project" value="UniProtKB-KW"/>
</dbReference>
<evidence type="ECO:0000256" key="4">
    <source>
        <dbReference type="ARBA" id="ARBA00022771"/>
    </source>
</evidence>
<comment type="subcellular location">
    <subcellularLocation>
        <location evidence="1">Nucleus</location>
    </subcellularLocation>
</comment>
<keyword evidence="2" id="KW-0479">Metal-binding</keyword>
<dbReference type="PROSITE" id="PS50157">
    <property type="entry name" value="ZINC_FINGER_C2H2_2"/>
    <property type="match status" value="2"/>
</dbReference>
<reference evidence="9 10" key="2">
    <citation type="submission" date="2018-11" db="EMBL/GenBank/DDBJ databases">
        <authorList>
            <consortium name="Pathogen Informatics"/>
        </authorList>
    </citation>
    <scope>NUCLEOTIDE SEQUENCE [LARGE SCALE GENOMIC DNA]</scope>
</reference>
<dbReference type="AlphaFoldDB" id="A0A0R3TR36"/>
<dbReference type="EMBL" id="UZAE01012849">
    <property type="protein sequence ID" value="VDO07002.1"/>
    <property type="molecule type" value="Genomic_DNA"/>
</dbReference>
<dbReference type="InterPro" id="IPR013087">
    <property type="entry name" value="Znf_C2H2_type"/>
</dbReference>
<name>A0A0R3TR36_RODNA</name>
<evidence type="ECO:0000313" key="9">
    <source>
        <dbReference type="EMBL" id="VDO07002.1"/>
    </source>
</evidence>
<keyword evidence="10" id="KW-1185">Reference proteome</keyword>
<dbReference type="OrthoDB" id="6365676at2759"/>
<dbReference type="STRING" id="102285.A0A0R3TR36"/>
<dbReference type="SMART" id="SM00355">
    <property type="entry name" value="ZnF_C2H2"/>
    <property type="match status" value="3"/>
</dbReference>
<dbReference type="PROSITE" id="PS00028">
    <property type="entry name" value="ZINC_FINGER_C2H2_1"/>
    <property type="match status" value="2"/>
</dbReference>
<feature type="domain" description="C2H2-type" evidence="8">
    <location>
        <begin position="224"/>
        <end position="251"/>
    </location>
</feature>
<dbReference type="Proteomes" id="UP000278807">
    <property type="component" value="Unassembled WGS sequence"/>
</dbReference>
<evidence type="ECO:0000256" key="5">
    <source>
        <dbReference type="ARBA" id="ARBA00022833"/>
    </source>
</evidence>
<dbReference type="PANTHER" id="PTHR24388">
    <property type="entry name" value="ZINC FINGER PROTEIN"/>
    <property type="match status" value="1"/>
</dbReference>
<gene>
    <name evidence="9" type="ORF">HNAJ_LOCUS10023</name>
</gene>
<keyword evidence="5" id="KW-0862">Zinc</keyword>
<keyword evidence="4 7" id="KW-0863">Zinc-finger</keyword>
<keyword evidence="6" id="KW-0539">Nucleus</keyword>
<dbReference type="InterPro" id="IPR036236">
    <property type="entry name" value="Znf_C2H2_sf"/>
</dbReference>
<dbReference type="GO" id="GO:0005634">
    <property type="term" value="C:nucleus"/>
    <property type="evidence" value="ECO:0007669"/>
    <property type="project" value="UniProtKB-SubCell"/>
</dbReference>
<dbReference type="InterPro" id="IPR050527">
    <property type="entry name" value="Snail/Krueppel_Znf"/>
</dbReference>
<evidence type="ECO:0000256" key="3">
    <source>
        <dbReference type="ARBA" id="ARBA00022737"/>
    </source>
</evidence>
<feature type="domain" description="C2H2-type" evidence="8">
    <location>
        <begin position="134"/>
        <end position="157"/>
    </location>
</feature>
<protein>
    <submittedName>
        <fullName evidence="11">C2H2-type domain-containing protein</fullName>
    </submittedName>
</protein>
<evidence type="ECO:0000313" key="11">
    <source>
        <dbReference type="WBParaSite" id="HNAJ_0001002801-mRNA-1"/>
    </source>
</evidence>
<dbReference type="GO" id="GO:0000981">
    <property type="term" value="F:DNA-binding transcription factor activity, RNA polymerase II-specific"/>
    <property type="evidence" value="ECO:0007669"/>
    <property type="project" value="TreeGrafter"/>
</dbReference>
<proteinExistence type="predicted"/>
<evidence type="ECO:0000256" key="6">
    <source>
        <dbReference type="ARBA" id="ARBA00023242"/>
    </source>
</evidence>
<reference evidence="11" key="1">
    <citation type="submission" date="2017-02" db="UniProtKB">
        <authorList>
            <consortium name="WormBaseParasite"/>
        </authorList>
    </citation>
    <scope>IDENTIFICATION</scope>
</reference>
<keyword evidence="3" id="KW-0677">Repeat</keyword>
<dbReference type="WBParaSite" id="HNAJ_0001002801-mRNA-1">
    <property type="protein sequence ID" value="HNAJ_0001002801-mRNA-1"/>
    <property type="gene ID" value="HNAJ_0001002801"/>
</dbReference>
<evidence type="ECO:0000256" key="2">
    <source>
        <dbReference type="ARBA" id="ARBA00022723"/>
    </source>
</evidence>
<evidence type="ECO:0000259" key="8">
    <source>
        <dbReference type="PROSITE" id="PS50157"/>
    </source>
</evidence>
<sequence length="304" mass="34856">MDLSQQHQKFQNLPQLMDLANNYATILAKLALPLPIPPPNIIRDFLYNRQNEVGNPLPENQVNDVPMNLCIRDQKPQPLFLSQISKKVNGFPPSPWSLPRLPLGQDAPPLPLKVKEALFPMSQTRRRSGCKGLSVCAACFKAFNKMSDLNQHYMQRHKDLLEKEWTAALNKRQRRCCKTNSRRRMLCDQLEDESAYPKPFHPRTESCDHLSGGKSENGGVRKGHVCPWCNYCAKWPTELQKHIVVHANLRPFACMICNNCYKWSWDLGRHFSTVHAGLPNPYKMSKKNLRAQLQRKSNCDTATA</sequence>
<dbReference type="Gene3D" id="3.30.160.60">
    <property type="entry name" value="Classic Zinc Finger"/>
    <property type="match status" value="1"/>
</dbReference>
<evidence type="ECO:0000313" key="10">
    <source>
        <dbReference type="Proteomes" id="UP000278807"/>
    </source>
</evidence>